<evidence type="ECO:0000256" key="1">
    <source>
        <dbReference type="SAM" id="Phobius"/>
    </source>
</evidence>
<reference evidence="2 3" key="1">
    <citation type="submission" date="2019-03" db="EMBL/GenBank/DDBJ databases">
        <title>Genomic Encyclopedia of Type Strains, Phase IV (KMG-IV): sequencing the most valuable type-strain genomes for metagenomic binning, comparative biology and taxonomic classification.</title>
        <authorList>
            <person name="Goeker M."/>
        </authorList>
    </citation>
    <scope>NUCLEOTIDE SEQUENCE [LARGE SCALE GENOMIC DNA]</scope>
    <source>
        <strain evidence="2 3">DSM 28404</strain>
    </source>
</reference>
<evidence type="ECO:0000313" key="3">
    <source>
        <dbReference type="Proteomes" id="UP000295763"/>
    </source>
</evidence>
<feature type="non-terminal residue" evidence="2">
    <location>
        <position position="1"/>
    </location>
</feature>
<evidence type="ECO:0000313" key="2">
    <source>
        <dbReference type="EMBL" id="TCP90147.1"/>
    </source>
</evidence>
<comment type="caution">
    <text evidence="2">The sequence shown here is derived from an EMBL/GenBank/DDBJ whole genome shotgun (WGS) entry which is preliminary data.</text>
</comment>
<accession>A0A4R2SJW8</accession>
<keyword evidence="1" id="KW-0472">Membrane</keyword>
<dbReference type="AlphaFoldDB" id="A0A4R2SJW8"/>
<protein>
    <submittedName>
        <fullName evidence="2">Uncharacterized protein</fullName>
    </submittedName>
</protein>
<feature type="transmembrane region" description="Helical" evidence="1">
    <location>
        <begin position="105"/>
        <end position="123"/>
    </location>
</feature>
<name>A0A4R2SJW8_9PAST</name>
<proteinExistence type="predicted"/>
<organism evidence="2 3">
    <name type="scientific">Cricetibacter osteomyelitidis</name>
    <dbReference type="NCBI Taxonomy" id="1521931"/>
    <lineage>
        <taxon>Bacteria</taxon>
        <taxon>Pseudomonadati</taxon>
        <taxon>Pseudomonadota</taxon>
        <taxon>Gammaproteobacteria</taxon>
        <taxon>Pasteurellales</taxon>
        <taxon>Pasteurellaceae</taxon>
        <taxon>Cricetibacter</taxon>
    </lineage>
</organism>
<dbReference type="EMBL" id="SLYB01000040">
    <property type="protein sequence ID" value="TCP90147.1"/>
    <property type="molecule type" value="Genomic_DNA"/>
</dbReference>
<gene>
    <name evidence="2" type="ORF">EDC44_14013</name>
</gene>
<sequence length="326" mass="36604">RKKNNLAQQATETLFKKLNNAAKRYGLPFPSVGTQPGTRIWDKLIAFENIGRVAGVMAIIIAYQDFKQASGRGDKAQRDAAVLLAVGEICSLLSTMSFVSGFAPALGIVGAAMVILGVVVSFFKDNPYEAWVRTGFWGNSLDYWGDARQDLETRLPITKALGESSNKDFNKIKASFDKEMEAYYNLAWGLTVSTRYHQWQLLEVSCPAFSEEKDYLSRLEVVVTQYEHIYAGNANEAIASLQGIEIPITPKRTEHRGNVLIDLSTEKLFRGYKSIKVVETQGYPKLGVDIFVVKVKYPKLGEKTDTFWQKHRADYFEGEIVLEGKY</sequence>
<keyword evidence="1" id="KW-0812">Transmembrane</keyword>
<dbReference type="Proteomes" id="UP000295763">
    <property type="component" value="Unassembled WGS sequence"/>
</dbReference>
<keyword evidence="3" id="KW-1185">Reference proteome</keyword>
<keyword evidence="1" id="KW-1133">Transmembrane helix</keyword>